<keyword evidence="5" id="KW-1185">Reference proteome</keyword>
<sequence length="294" mass="34087">MKKNNISVVLACDNNYVVLLAALLKSIEINHIDNAIVDVYIVDDKISRANKSKLQQSLSLDKMNLIWLKMTEIIPKDINLPIVNNAYPINTYIRLLIPYIVPKDVEKAIFMDVDMIMLDDIANLWAIDTGKFVIGAASDTIGPITKTIGNGIENYKELGLNPDEKYFNAGLQIINVKKWLEQDITRKTINAINQNKKYASLGDQYGLNIALIGNWFEIDRLWNCFSVNEDPKPKLIHYFHRKPIYKTYAYNYRDEFYHYLNQTKWVNFKPIGASSRYLKKVNNIIQKLKFKFLK</sequence>
<dbReference type="InterPro" id="IPR050748">
    <property type="entry name" value="Glycosyltrans_8_dom-fam"/>
</dbReference>
<dbReference type="GO" id="GO:0046872">
    <property type="term" value="F:metal ion binding"/>
    <property type="evidence" value="ECO:0007669"/>
    <property type="project" value="UniProtKB-KW"/>
</dbReference>
<dbReference type="CDD" id="cd04194">
    <property type="entry name" value="GT8_A4GalT_like"/>
    <property type="match status" value="1"/>
</dbReference>
<evidence type="ECO:0000256" key="1">
    <source>
        <dbReference type="ARBA" id="ARBA00022676"/>
    </source>
</evidence>
<dbReference type="InterPro" id="IPR029044">
    <property type="entry name" value="Nucleotide-diphossugar_trans"/>
</dbReference>
<dbReference type="Proteomes" id="UP000274046">
    <property type="component" value="Unassembled WGS sequence"/>
</dbReference>
<dbReference type="EMBL" id="RBEE01000023">
    <property type="protein sequence ID" value="RNL52587.1"/>
    <property type="molecule type" value="Genomic_DNA"/>
</dbReference>
<dbReference type="Gene3D" id="3.90.550.10">
    <property type="entry name" value="Spore Coat Polysaccharide Biosynthesis Protein SpsA, Chain A"/>
    <property type="match status" value="1"/>
</dbReference>
<dbReference type="AlphaFoldDB" id="A0A3N0BU17"/>
<evidence type="ECO:0000313" key="5">
    <source>
        <dbReference type="Proteomes" id="UP000274046"/>
    </source>
</evidence>
<keyword evidence="1" id="KW-0328">Glycosyltransferase</keyword>
<dbReference type="PANTHER" id="PTHR13778">
    <property type="entry name" value="GLYCOSYLTRANSFERASE 8 DOMAIN-CONTAINING PROTEIN"/>
    <property type="match status" value="1"/>
</dbReference>
<keyword evidence="3" id="KW-0479">Metal-binding</keyword>
<gene>
    <name evidence="4" type="ORF">D7004_13655</name>
</gene>
<protein>
    <submittedName>
        <fullName evidence="4">Glycosyltransferase family 8 protein</fullName>
    </submittedName>
</protein>
<evidence type="ECO:0000313" key="4">
    <source>
        <dbReference type="EMBL" id="RNL52587.1"/>
    </source>
</evidence>
<name>A0A3N0BU17_9SPHI</name>
<dbReference type="PANTHER" id="PTHR13778:SF47">
    <property type="entry name" value="LIPOPOLYSACCHARIDE 1,3-GALACTOSYLTRANSFERASE"/>
    <property type="match status" value="1"/>
</dbReference>
<dbReference type="InterPro" id="IPR002495">
    <property type="entry name" value="Glyco_trans_8"/>
</dbReference>
<accession>A0A3N0BU17</accession>
<keyword evidence="2 4" id="KW-0808">Transferase</keyword>
<evidence type="ECO:0000256" key="2">
    <source>
        <dbReference type="ARBA" id="ARBA00022679"/>
    </source>
</evidence>
<dbReference type="GO" id="GO:0016757">
    <property type="term" value="F:glycosyltransferase activity"/>
    <property type="evidence" value="ECO:0007669"/>
    <property type="project" value="UniProtKB-KW"/>
</dbReference>
<dbReference type="RefSeq" id="WP_123206389.1">
    <property type="nucleotide sequence ID" value="NZ_RBEE01000023.1"/>
</dbReference>
<reference evidence="4 5" key="1">
    <citation type="submission" date="2018-10" db="EMBL/GenBank/DDBJ databases">
        <title>Genome sequencing of Pedobacter jejuensis TNB23.</title>
        <authorList>
            <person name="Cho Y.-J."/>
            <person name="Cho A."/>
            <person name="Kim O.-S."/>
        </authorList>
    </citation>
    <scope>NUCLEOTIDE SEQUENCE [LARGE SCALE GENOMIC DNA]</scope>
    <source>
        <strain evidence="4 5">TNB23</strain>
    </source>
</reference>
<dbReference type="OrthoDB" id="695971at2"/>
<proteinExistence type="predicted"/>
<organism evidence="4 5">
    <name type="scientific">Pedobacter jejuensis</name>
    <dbReference type="NCBI Taxonomy" id="1268550"/>
    <lineage>
        <taxon>Bacteria</taxon>
        <taxon>Pseudomonadati</taxon>
        <taxon>Bacteroidota</taxon>
        <taxon>Sphingobacteriia</taxon>
        <taxon>Sphingobacteriales</taxon>
        <taxon>Sphingobacteriaceae</taxon>
        <taxon>Pedobacter</taxon>
    </lineage>
</organism>
<comment type="caution">
    <text evidence="4">The sequence shown here is derived from an EMBL/GenBank/DDBJ whole genome shotgun (WGS) entry which is preliminary data.</text>
</comment>
<dbReference type="SUPFAM" id="SSF53448">
    <property type="entry name" value="Nucleotide-diphospho-sugar transferases"/>
    <property type="match status" value="1"/>
</dbReference>
<evidence type="ECO:0000256" key="3">
    <source>
        <dbReference type="ARBA" id="ARBA00022723"/>
    </source>
</evidence>
<dbReference type="Pfam" id="PF01501">
    <property type="entry name" value="Glyco_transf_8"/>
    <property type="match status" value="1"/>
</dbReference>